<keyword evidence="2" id="KW-0472">Membrane</keyword>
<proteinExistence type="predicted"/>
<dbReference type="Pfam" id="PF13181">
    <property type="entry name" value="TPR_8"/>
    <property type="match status" value="1"/>
</dbReference>
<protein>
    <submittedName>
        <fullName evidence="3">Tetratricopeptide repeat protein</fullName>
    </submittedName>
</protein>
<accession>A0ABT8RJF6</accession>
<feature type="repeat" description="TPR" evidence="1">
    <location>
        <begin position="243"/>
        <end position="276"/>
    </location>
</feature>
<feature type="repeat" description="TPR" evidence="1">
    <location>
        <begin position="203"/>
        <end position="236"/>
    </location>
</feature>
<evidence type="ECO:0000256" key="2">
    <source>
        <dbReference type="SAM" id="Phobius"/>
    </source>
</evidence>
<dbReference type="Proteomes" id="UP001168579">
    <property type="component" value="Unassembled WGS sequence"/>
</dbReference>
<feature type="transmembrane region" description="Helical" evidence="2">
    <location>
        <begin position="444"/>
        <end position="463"/>
    </location>
</feature>
<dbReference type="SUPFAM" id="SSF46894">
    <property type="entry name" value="C-terminal effector domain of the bipartite response regulators"/>
    <property type="match status" value="1"/>
</dbReference>
<dbReference type="InterPro" id="IPR016032">
    <property type="entry name" value="Sig_transdc_resp-reg_C-effctor"/>
</dbReference>
<dbReference type="Pfam" id="PF00515">
    <property type="entry name" value="TPR_1"/>
    <property type="match status" value="1"/>
</dbReference>
<dbReference type="PANTHER" id="PTHR10098:SF108">
    <property type="entry name" value="TETRATRICOPEPTIDE REPEAT PROTEIN 28"/>
    <property type="match status" value="1"/>
</dbReference>
<dbReference type="Gene3D" id="1.25.40.10">
    <property type="entry name" value="Tetratricopeptide repeat domain"/>
    <property type="match status" value="3"/>
</dbReference>
<sequence>MKSLPYILLLVTISFTQLHSQDKKKVDSLLKRYKNATEVAEKVYLLDDLDEIYIYTKPDSAKIYIDQMLKISKESEFKHGILRAEFLLGHYYSTIGQMEIGAEYYRKTLERSLKDDDDTFLATVLKNLSIYESHIGNYPEAIRLMDSSARIQKEWGDFIRYGSAQNVIGKNYYEMGNYPKAMAMYQAALKTMDTIAIKTYHKADVLSNIGSLHNTQGNYDKALKYFDKAMQVYIETNDNLYQATTLVDIGNVFDSKKEYYLAIEKYEEALEISNNYDFPTTEVLCLGNLGCIYRKQGKYDDAIKYLKQALQMKNAESSAINQSGYFAELGYAYVLKGDLKNAFKYLNQSIAIAESKNVSVELQSALQYRALTYEKNGQLELAIEDQKRSQMLKDSIFSLKKAKQIDELQTIYETEKKETAIAIQLEEIKTLNEKAKVDKLTKGLYAGGMFTFLTVSGLLLFSFKQRMKKNRIAREKQEEIYRQEIEHKKKELASQTLHLVQKNTFIQELMENLENIKNSPERFKMEFRRIVMLLKKENASDKDWEVFKSYFADVHNDFDQKLKTIYPDISEKEIRLAAFLRMNLTTKEIAATLNVLPDSILKSKYRLKKKLALKKETDLTSFLSTI</sequence>
<keyword evidence="2" id="KW-0812">Transmembrane</keyword>
<keyword evidence="4" id="KW-1185">Reference proteome</keyword>
<name>A0ABT8RJF6_9FLAO</name>
<dbReference type="InterPro" id="IPR019734">
    <property type="entry name" value="TPR_rpt"/>
</dbReference>
<dbReference type="EMBL" id="JAUKUC010000001">
    <property type="protein sequence ID" value="MDO1511175.1"/>
    <property type="molecule type" value="Genomic_DNA"/>
</dbReference>
<reference evidence="3" key="1">
    <citation type="journal article" date="2014" name="Int. J. Syst. Evol. Microbiol.">
        <title>Complete genome of a new Firmicutes species belonging to the dominant human colonic microbiota ('Ruminococcus bicirculans') reveals two chromosomes and a selective capacity to utilize plant glucans.</title>
        <authorList>
            <consortium name="NISC Comparative Sequencing Program"/>
            <person name="Wegmann U."/>
            <person name="Louis P."/>
            <person name="Goesmann A."/>
            <person name="Henrissat B."/>
            <person name="Duncan S.H."/>
            <person name="Flint H.J."/>
        </authorList>
    </citation>
    <scope>NUCLEOTIDE SEQUENCE</scope>
    <source>
        <strain evidence="3">CECT 8869</strain>
    </source>
</reference>
<evidence type="ECO:0000313" key="3">
    <source>
        <dbReference type="EMBL" id="MDO1511175.1"/>
    </source>
</evidence>
<comment type="caution">
    <text evidence="3">The sequence shown here is derived from an EMBL/GenBank/DDBJ whole genome shotgun (WGS) entry which is preliminary data.</text>
</comment>
<keyword evidence="1" id="KW-0802">TPR repeat</keyword>
<dbReference type="PANTHER" id="PTHR10098">
    <property type="entry name" value="RAPSYN-RELATED"/>
    <property type="match status" value="1"/>
</dbReference>
<dbReference type="RefSeq" id="WP_304434249.1">
    <property type="nucleotide sequence ID" value="NZ_JAUKUC010000001.1"/>
</dbReference>
<feature type="repeat" description="TPR" evidence="1">
    <location>
        <begin position="283"/>
        <end position="316"/>
    </location>
</feature>
<organism evidence="3 4">
    <name type="scientific">Maribacter confluentis</name>
    <dbReference type="NCBI Taxonomy" id="1656093"/>
    <lineage>
        <taxon>Bacteria</taxon>
        <taxon>Pseudomonadati</taxon>
        <taxon>Bacteroidota</taxon>
        <taxon>Flavobacteriia</taxon>
        <taxon>Flavobacteriales</taxon>
        <taxon>Flavobacteriaceae</taxon>
        <taxon>Maribacter</taxon>
    </lineage>
</organism>
<reference evidence="3" key="2">
    <citation type="submission" date="2023-06" db="EMBL/GenBank/DDBJ databases">
        <authorList>
            <person name="Lucena T."/>
            <person name="Sun Q."/>
        </authorList>
    </citation>
    <scope>NUCLEOTIDE SEQUENCE</scope>
    <source>
        <strain evidence="3">CECT 8869</strain>
    </source>
</reference>
<dbReference type="Pfam" id="PF13424">
    <property type="entry name" value="TPR_12"/>
    <property type="match status" value="2"/>
</dbReference>
<evidence type="ECO:0000313" key="4">
    <source>
        <dbReference type="Proteomes" id="UP001168579"/>
    </source>
</evidence>
<dbReference type="InterPro" id="IPR011990">
    <property type="entry name" value="TPR-like_helical_dom_sf"/>
</dbReference>
<evidence type="ECO:0000256" key="1">
    <source>
        <dbReference type="PROSITE-ProRule" id="PRU00339"/>
    </source>
</evidence>
<feature type="repeat" description="TPR" evidence="1">
    <location>
        <begin position="323"/>
        <end position="356"/>
    </location>
</feature>
<dbReference type="PROSITE" id="PS50293">
    <property type="entry name" value="TPR_REGION"/>
    <property type="match status" value="1"/>
</dbReference>
<gene>
    <name evidence="3" type="ORF">Q2T41_00675</name>
</gene>
<keyword evidence="2" id="KW-1133">Transmembrane helix</keyword>
<dbReference type="SUPFAM" id="SSF48452">
    <property type="entry name" value="TPR-like"/>
    <property type="match status" value="2"/>
</dbReference>
<dbReference type="SMART" id="SM00028">
    <property type="entry name" value="TPR"/>
    <property type="match status" value="7"/>
</dbReference>
<dbReference type="PROSITE" id="PS50005">
    <property type="entry name" value="TPR"/>
    <property type="match status" value="4"/>
</dbReference>